<accession>A0A7C8I047</accession>
<evidence type="ECO:0000313" key="1">
    <source>
        <dbReference type="EMBL" id="KAF2866977.1"/>
    </source>
</evidence>
<protein>
    <submittedName>
        <fullName evidence="1">Uncharacterized protein</fullName>
    </submittedName>
</protein>
<reference evidence="1 2" key="1">
    <citation type="submission" date="2020-01" db="EMBL/GenBank/DDBJ databases">
        <authorList>
            <consortium name="DOE Joint Genome Institute"/>
            <person name="Haridas S."/>
            <person name="Albert R."/>
            <person name="Binder M."/>
            <person name="Bloem J."/>
            <person name="Labutti K."/>
            <person name="Salamov A."/>
            <person name="Andreopoulos B."/>
            <person name="Baker S.E."/>
            <person name="Barry K."/>
            <person name="Bills G."/>
            <person name="Bluhm B.H."/>
            <person name="Cannon C."/>
            <person name="Castanera R."/>
            <person name="Culley D.E."/>
            <person name="Daum C."/>
            <person name="Ezra D."/>
            <person name="Gonzalez J.B."/>
            <person name="Henrissat B."/>
            <person name="Kuo A."/>
            <person name="Liang C."/>
            <person name="Lipzen A."/>
            <person name="Lutzoni F."/>
            <person name="Magnuson J."/>
            <person name="Mondo S."/>
            <person name="Nolan M."/>
            <person name="Ohm R."/>
            <person name="Pangilinan J."/>
            <person name="Park H.-J.H."/>
            <person name="Ramirez L."/>
            <person name="Alfaro M."/>
            <person name="Sun H."/>
            <person name="Tritt A."/>
            <person name="Yoshinaga Y."/>
            <person name="Zwiers L.-H.L."/>
            <person name="Turgeon B.G."/>
            <person name="Goodwin S.B."/>
            <person name="Spatafora J.W."/>
            <person name="Crous P.W."/>
            <person name="Grigoriev I.V."/>
        </authorList>
    </citation>
    <scope>NUCLEOTIDE SEQUENCE [LARGE SCALE GENOMIC DNA]</scope>
    <source>
        <strain evidence="1 2">CBS 611.86</strain>
    </source>
</reference>
<gene>
    <name evidence="1" type="ORF">BDV95DRAFT_583308</name>
</gene>
<dbReference type="Proteomes" id="UP000481861">
    <property type="component" value="Unassembled WGS sequence"/>
</dbReference>
<name>A0A7C8I047_9PLEO</name>
<sequence>MPLRVFHAVGGTQTQTHAQYPGTAPAANHYENHAVHLSRPRAHRAHHNCSRSRYSYVCLHTVCSPTGLSATPV</sequence>
<comment type="caution">
    <text evidence="1">The sequence shown here is derived from an EMBL/GenBank/DDBJ whole genome shotgun (WGS) entry which is preliminary data.</text>
</comment>
<dbReference type="AlphaFoldDB" id="A0A7C8I047"/>
<organism evidence="1 2">
    <name type="scientific">Massariosphaeria phaeospora</name>
    <dbReference type="NCBI Taxonomy" id="100035"/>
    <lineage>
        <taxon>Eukaryota</taxon>
        <taxon>Fungi</taxon>
        <taxon>Dikarya</taxon>
        <taxon>Ascomycota</taxon>
        <taxon>Pezizomycotina</taxon>
        <taxon>Dothideomycetes</taxon>
        <taxon>Pleosporomycetidae</taxon>
        <taxon>Pleosporales</taxon>
        <taxon>Pleosporales incertae sedis</taxon>
        <taxon>Massariosphaeria</taxon>
    </lineage>
</organism>
<evidence type="ECO:0000313" key="2">
    <source>
        <dbReference type="Proteomes" id="UP000481861"/>
    </source>
</evidence>
<keyword evidence="2" id="KW-1185">Reference proteome</keyword>
<dbReference type="EMBL" id="JAADJZ010000025">
    <property type="protein sequence ID" value="KAF2866977.1"/>
    <property type="molecule type" value="Genomic_DNA"/>
</dbReference>
<proteinExistence type="predicted"/>